<keyword evidence="7 10" id="KW-0862">Zinc</keyword>
<dbReference type="GO" id="GO:0071596">
    <property type="term" value="P:ubiquitin-dependent protein catabolic process via the N-end rule pathway"/>
    <property type="evidence" value="ECO:0007669"/>
    <property type="project" value="UniProtKB-UniRule"/>
</dbReference>
<dbReference type="PANTHER" id="PTHR21497:SF24">
    <property type="entry name" value="E3 UBIQUITIN-PROTEIN LIGASE UBR1"/>
    <property type="match status" value="1"/>
</dbReference>
<comment type="function">
    <text evidence="10">Ubiquitin ligase protein which is a component of the N-end rule pathway. Recognizes and binds to proteins bearing specific N-terminal residues that are destabilizing according to the N-end rule, leading to their ubiquitination and subsequent degradation.</text>
</comment>
<feature type="region of interest" description="Disordered" evidence="11">
    <location>
        <begin position="2068"/>
        <end position="2091"/>
    </location>
</feature>
<dbReference type="InterPro" id="IPR003769">
    <property type="entry name" value="ClpS_core"/>
</dbReference>
<dbReference type="GO" id="GO:0016567">
    <property type="term" value="P:protein ubiquitination"/>
    <property type="evidence" value="ECO:0007669"/>
    <property type="project" value="UniProtKB-UniRule"/>
</dbReference>
<dbReference type="SUPFAM" id="SSF54736">
    <property type="entry name" value="ClpS-like"/>
    <property type="match status" value="1"/>
</dbReference>
<feature type="region of interest" description="Disordered" evidence="11">
    <location>
        <begin position="1658"/>
        <end position="1687"/>
    </location>
</feature>
<keyword evidence="3 10" id="KW-0808">Transferase</keyword>
<dbReference type="GO" id="GO:0008270">
    <property type="term" value="F:zinc ion binding"/>
    <property type="evidence" value="ECO:0007669"/>
    <property type="project" value="UniProtKB-UniRule"/>
</dbReference>
<protein>
    <recommendedName>
        <fullName evidence="10">E3 ubiquitin-protein ligase</fullName>
        <ecNumber evidence="10">2.3.2.27</ecNumber>
    </recommendedName>
</protein>
<proteinExistence type="inferred from homology"/>
<evidence type="ECO:0000259" key="12">
    <source>
        <dbReference type="PROSITE" id="PS51157"/>
    </source>
</evidence>
<dbReference type="STRING" id="90262.A0A1X2IHZ1"/>
<evidence type="ECO:0000256" key="10">
    <source>
        <dbReference type="RuleBase" id="RU366018"/>
    </source>
</evidence>
<feature type="domain" description="UBR-type" evidence="12">
    <location>
        <begin position="153"/>
        <end position="225"/>
    </location>
</feature>
<evidence type="ECO:0000256" key="11">
    <source>
        <dbReference type="SAM" id="MobiDB-lite"/>
    </source>
</evidence>
<feature type="region of interest" description="Disordered" evidence="11">
    <location>
        <begin position="1996"/>
        <end position="2022"/>
    </location>
</feature>
<keyword evidence="4 10" id="KW-0479">Metal-binding</keyword>
<feature type="compositionally biased region" description="Acidic residues" evidence="11">
    <location>
        <begin position="504"/>
        <end position="525"/>
    </location>
</feature>
<dbReference type="GO" id="GO:0000151">
    <property type="term" value="C:ubiquitin ligase complex"/>
    <property type="evidence" value="ECO:0007669"/>
    <property type="project" value="TreeGrafter"/>
</dbReference>
<dbReference type="Gene3D" id="2.10.110.30">
    <property type="match status" value="1"/>
</dbReference>
<dbReference type="CDD" id="cd19673">
    <property type="entry name" value="UBR-box_UBR3"/>
    <property type="match status" value="1"/>
</dbReference>
<keyword evidence="14" id="KW-1185">Reference proteome</keyword>
<dbReference type="InterPro" id="IPR036390">
    <property type="entry name" value="WH_DNA-bd_sf"/>
</dbReference>
<dbReference type="Pfam" id="PF02207">
    <property type="entry name" value="zf-UBR"/>
    <property type="match status" value="1"/>
</dbReference>
<dbReference type="InterPro" id="IPR055194">
    <property type="entry name" value="UBR1-like_WH"/>
</dbReference>
<evidence type="ECO:0000256" key="1">
    <source>
        <dbReference type="ARBA" id="ARBA00000900"/>
    </source>
</evidence>
<dbReference type="PANTHER" id="PTHR21497">
    <property type="entry name" value="UBIQUITIN LIGASE E3 ALPHA-RELATED"/>
    <property type="match status" value="1"/>
</dbReference>
<reference evidence="13 14" key="1">
    <citation type="submission" date="2016-07" db="EMBL/GenBank/DDBJ databases">
        <title>Pervasive Adenine N6-methylation of Active Genes in Fungi.</title>
        <authorList>
            <consortium name="DOE Joint Genome Institute"/>
            <person name="Mondo S.J."/>
            <person name="Dannebaum R.O."/>
            <person name="Kuo R.C."/>
            <person name="Labutti K."/>
            <person name="Haridas S."/>
            <person name="Kuo A."/>
            <person name="Salamov A."/>
            <person name="Ahrendt S.R."/>
            <person name="Lipzen A."/>
            <person name="Sullivan W."/>
            <person name="Andreopoulos W.B."/>
            <person name="Clum A."/>
            <person name="Lindquist E."/>
            <person name="Daum C."/>
            <person name="Ramamoorthy G.K."/>
            <person name="Gryganskyi A."/>
            <person name="Culley D."/>
            <person name="Magnuson J.K."/>
            <person name="James T.Y."/>
            <person name="O'Malley M.A."/>
            <person name="Stajich J.E."/>
            <person name="Spatafora J.W."/>
            <person name="Visel A."/>
            <person name="Grigoriev I.V."/>
        </authorList>
    </citation>
    <scope>NUCLEOTIDE SEQUENCE [LARGE SCALE GENOMIC DNA]</scope>
    <source>
        <strain evidence="13 14">NRRL 1336</strain>
    </source>
</reference>
<dbReference type="SMART" id="SM00396">
    <property type="entry name" value="ZnF_UBR1"/>
    <property type="match status" value="1"/>
</dbReference>
<accession>A0A1X2IHZ1</accession>
<dbReference type="InterPro" id="IPR044046">
    <property type="entry name" value="E3_ligase_UBR-like_C"/>
</dbReference>
<comment type="similarity">
    <text evidence="8 10">Belongs to the E3 ubiquitin-protein ligase UBR1-like family.</text>
</comment>
<comment type="caution">
    <text evidence="13">The sequence shown here is derived from an EMBL/GenBank/DDBJ whole genome shotgun (WGS) entry which is preliminary data.</text>
</comment>
<dbReference type="UniPathway" id="UPA00143"/>
<evidence type="ECO:0000256" key="7">
    <source>
        <dbReference type="ARBA" id="ARBA00022833"/>
    </source>
</evidence>
<feature type="compositionally biased region" description="Acidic residues" evidence="11">
    <location>
        <begin position="465"/>
        <end position="476"/>
    </location>
</feature>
<dbReference type="InterPro" id="IPR042065">
    <property type="entry name" value="E3_ELL-like"/>
</dbReference>
<dbReference type="InterPro" id="IPR003126">
    <property type="entry name" value="Znf_UBR"/>
</dbReference>
<evidence type="ECO:0000256" key="2">
    <source>
        <dbReference type="ARBA" id="ARBA00004906"/>
    </source>
</evidence>
<dbReference type="Proteomes" id="UP000193560">
    <property type="component" value="Unassembled WGS sequence"/>
</dbReference>
<evidence type="ECO:0000256" key="9">
    <source>
        <dbReference type="PROSITE-ProRule" id="PRU00508"/>
    </source>
</evidence>
<dbReference type="Pfam" id="PF02617">
    <property type="entry name" value="ClpS"/>
    <property type="match status" value="1"/>
</dbReference>
<evidence type="ECO:0000256" key="5">
    <source>
        <dbReference type="ARBA" id="ARBA00022771"/>
    </source>
</evidence>
<feature type="compositionally biased region" description="Low complexity" evidence="11">
    <location>
        <begin position="116"/>
        <end position="125"/>
    </location>
</feature>
<dbReference type="EMBL" id="MCGE01000010">
    <property type="protein sequence ID" value="ORZ16948.1"/>
    <property type="molecule type" value="Genomic_DNA"/>
</dbReference>
<sequence>MSTSSATARNMSSASTSQASTPLTPDSLRRFLIDAPSVYQDNLHRGAEKQILTNCYRALWSNNNEWMQRYFFKEGLGDQESLTQLLERHDLFSAINGSGHGGAGDNISGGRADNFSSSSSPPSSSTIVQSNPDNVIVDPTQDEPEYWETQRGKQCGHLFKKGESVYRCRNCGLDDTCVMCSRCFHATNHEGHDVKIWISRGAGGCCDCGDPEAWKVPLECRIHSLLATHDDTGRKVVRPSMEPYSTVPSDLLDSIHDTLSIVLDYILETFAASPEDVSPGAANDILKDCADSHAALGIPDTTSKRHPTYSCVLWNDERHSFEEVNDIVVKALKCSRTEAQKVAEHVDAYGRHVLFTTENLKEAIKVAMQINSINLAMTVRSTQNTVREDISGILLEWLKDLISGRFKFFTSVDGGTSILRDTMCKVLCEDWALRPELATLSTRSRRARRWDLTGGEDIDIHDLDNDNEGDSDDSDQNETLPFFIESLPTTLEDHTLDIDQVSPDNDDGGDDDDDMEYHDADDDVEMGQFPDATSSPSSSGLTPYFNRITSPDASVSNTATDTVSTTTAPSQPQGASSSSSSSPPVLIEMTNQTQPRSSMSPKNKPPLDIVDFSYDLEEWLAYTVSMDASERELAQSFGVPLSPVSSMTLNQTNSRMKEEFKRKLRLDYLLQFDLRLWKSARSSIKDILIGTLISNFDHRPILGTRFARNYPDLVDSFFFKDREPEHSVSSLSVQLLTVPTVAWMLVKEYKFFGMVSSILSNFFLTDDIHMILPDNYRTMQVDCRSRSITRHRYAYTFFDLRYVLNADLVKTEVSQGPTYLRFFLDMLYQFQAMDPLERQMNTHVEYESSSWVSAFNVTLQVSKLCRLFAGCYSPHHLSSSVDRAATLEASRNLCRSIYRVLHQIATWDPHKSTAQQSVEGDNTAANNGGTQILIRGTKQQTFRSISTPYSGSFDVVDYDVAVEPVSFHHPFHWLLSELLEHISLLRDDLLVELGWHGGFKQMIQLAHFQLPQNLFLTILDYPLRTIVMLAQINCGVWVRNGYGVRNQARTYRDIHVRENTFDRDIYLLQVGFVAVNSDHLLVTMLDRFKLWDWFNGKTNKPRVDYEPSQLTFIVEEFLNLLAICATERGYASAMSVEDHIRRSIIQYLGISSMAYSELVKMVPESLSEHESFESTLSALATYKAPDGLNDHGLYELKDEFFDELDPYFWHFTRNHREEAFEALRKQWKKRHPDEKLDDKEEFMLVPRLIDIQSGPFTHLGDFLHSHTFCQIVIHALWNTKMSSAPSDTILETTLYLTMLAVDTDDRTQAPRDNKGKQRAEATTIDATANPSRNSGFIHHATTNEYAIRVNEIERGHATLLTVLLRCLDDKEWKHAHKRLHYIVGKIEQQGSADAKRIIGEWRWEFDKAAVAAQADQTATSAQSEYERKKAAAKARQAAIMSQFAQAQSQFMSQHSELYDEEDDDDGNMKYNMDEESNGGVKHNLTPGTNDSEVEVERLCHFPAGTCIVCQEELDRTRLYGVLGLVQNSHIQRQTPLKNADVLVDICETAQGRNPALEHAEAAPPGAKTGLHGFPSDAHVPGVQVSSCGHLMHARCFDNYQASVENEVLALGNILLPVAWKGKTESYPGVMAPPSPYESVAERLMNVIQRLQLDHQVHDGGATEHLPGSFHSSFSSATTSPGGGGGVIGALDDSHDINNLTQDKLESIRELYTQMLVTLRMVQGNYGNRRRIRSLMDLETLEIQLFDMYAYTISSIEIAQRGMEHSAIKAKDLTVEHTGTFLDGISIQTQTLLKILAKTNDLLPKVLINGWATDGRNNTRKLALSTLSQVMYEGFSSVNTGDNIRTLPLLCDDPFRVLTRLGFCGVLNEDGFDLDVHHLMRLLFVADVTKIVIALMQGLTGSEPLEDPQVVNSIRQVMDNEKSWTKNSESTAATTRRFAEQVMQCLQVPSTFVASFFNQIDARVLVAMIRTFTLPFLRKCLLLMVVHHGFVPQPPYDDNDISDNMKQQESATSDRGNNDNKNPTIEEYDHLLSILRLPELGQLLNLESFEQQLLINWCHHYRSHSLNEQQQQTTTDTSVETSSGTLVKGQGQRTTPEYARLVQLDLNLPTPFSMVPLPYRMDQLFDESSRRVCRNCKTIPENPALCLMCGTFVCARGYCCNNDGRGECNTHMRSCGGEIGIYMVIKECFILLLHDNGGTIMNAPYLDAHGEVDLFLKRGAPQYLNTKRYEQLRQMWLSHSIPAFVRRRMEVSYNYQRWESW</sequence>
<evidence type="ECO:0000256" key="6">
    <source>
        <dbReference type="ARBA" id="ARBA00022786"/>
    </source>
</evidence>
<dbReference type="PROSITE" id="PS51157">
    <property type="entry name" value="ZF_UBR"/>
    <property type="match status" value="1"/>
</dbReference>
<keyword evidence="6 10" id="KW-0833">Ubl conjugation pathway</keyword>
<dbReference type="Gene3D" id="1.10.10.2670">
    <property type="entry name" value="E3 ubiquitin-protein ligase"/>
    <property type="match status" value="1"/>
</dbReference>
<dbReference type="InterPro" id="IPR039164">
    <property type="entry name" value="UBR1-like"/>
</dbReference>
<dbReference type="SUPFAM" id="SSF46785">
    <property type="entry name" value="Winged helix' DNA-binding domain"/>
    <property type="match status" value="1"/>
</dbReference>
<name>A0A1X2IHZ1_9FUNG</name>
<dbReference type="OrthoDB" id="26387at2759"/>
<feature type="zinc finger region" description="UBR-type" evidence="9">
    <location>
        <begin position="153"/>
        <end position="225"/>
    </location>
</feature>
<comment type="pathway">
    <text evidence="2 10">Protein modification; protein ubiquitination.</text>
</comment>
<evidence type="ECO:0000256" key="3">
    <source>
        <dbReference type="ARBA" id="ARBA00022679"/>
    </source>
</evidence>
<feature type="compositionally biased region" description="Low complexity" evidence="11">
    <location>
        <begin position="553"/>
        <end position="584"/>
    </location>
</feature>
<evidence type="ECO:0000313" key="13">
    <source>
        <dbReference type="EMBL" id="ORZ16948.1"/>
    </source>
</evidence>
<feature type="compositionally biased region" description="Polar residues" evidence="11">
    <location>
        <begin position="531"/>
        <end position="552"/>
    </location>
</feature>
<dbReference type="Pfam" id="PF22960">
    <property type="entry name" value="WHD_UBR1"/>
    <property type="match status" value="1"/>
</dbReference>
<feature type="region of interest" description="Disordered" evidence="11">
    <location>
        <begin position="102"/>
        <end position="140"/>
    </location>
</feature>
<dbReference type="Gene3D" id="3.30.1390.10">
    <property type="match status" value="1"/>
</dbReference>
<evidence type="ECO:0000313" key="14">
    <source>
        <dbReference type="Proteomes" id="UP000193560"/>
    </source>
</evidence>
<feature type="region of interest" description="Disordered" evidence="11">
    <location>
        <begin position="1"/>
        <end position="22"/>
    </location>
</feature>
<feature type="compositionally biased region" description="Polar residues" evidence="11">
    <location>
        <begin position="2001"/>
        <end position="2022"/>
    </location>
</feature>
<feature type="compositionally biased region" description="Low complexity" evidence="11">
    <location>
        <begin position="1664"/>
        <end position="1679"/>
    </location>
</feature>
<dbReference type="Pfam" id="PF18995">
    <property type="entry name" value="PRT6_C"/>
    <property type="match status" value="1"/>
</dbReference>
<evidence type="ECO:0000256" key="4">
    <source>
        <dbReference type="ARBA" id="ARBA00022723"/>
    </source>
</evidence>
<gene>
    <name evidence="13" type="ORF">BCR42DRAFT_413600</name>
</gene>
<dbReference type="InterPro" id="IPR014719">
    <property type="entry name" value="Ribosomal_bL12_C/ClpS-like"/>
</dbReference>
<dbReference type="GO" id="GO:0061630">
    <property type="term" value="F:ubiquitin protein ligase activity"/>
    <property type="evidence" value="ECO:0007669"/>
    <property type="project" value="UniProtKB-UniRule"/>
</dbReference>
<feature type="region of interest" description="Disordered" evidence="11">
    <location>
        <begin position="493"/>
        <end position="586"/>
    </location>
</feature>
<dbReference type="FunFam" id="2.10.110.30:FF:000001">
    <property type="entry name" value="E3 ubiquitin-protein ligase UBR2 isoform 1"/>
    <property type="match status" value="1"/>
</dbReference>
<comment type="catalytic activity">
    <reaction evidence="1 10">
        <text>S-ubiquitinyl-[E2 ubiquitin-conjugating enzyme]-L-cysteine + [acceptor protein]-L-lysine = [E2 ubiquitin-conjugating enzyme]-L-cysteine + N(6)-ubiquitinyl-[acceptor protein]-L-lysine.</text>
        <dbReference type="EC" id="2.3.2.27"/>
    </reaction>
</comment>
<keyword evidence="5 10" id="KW-0863">Zinc-finger</keyword>
<organism evidence="13 14">
    <name type="scientific">Absidia repens</name>
    <dbReference type="NCBI Taxonomy" id="90262"/>
    <lineage>
        <taxon>Eukaryota</taxon>
        <taxon>Fungi</taxon>
        <taxon>Fungi incertae sedis</taxon>
        <taxon>Mucoromycota</taxon>
        <taxon>Mucoromycotina</taxon>
        <taxon>Mucoromycetes</taxon>
        <taxon>Mucorales</taxon>
        <taxon>Cunninghamellaceae</taxon>
        <taxon>Absidia</taxon>
    </lineage>
</organism>
<dbReference type="GO" id="GO:0005737">
    <property type="term" value="C:cytoplasm"/>
    <property type="evidence" value="ECO:0007669"/>
    <property type="project" value="TreeGrafter"/>
</dbReference>
<dbReference type="EC" id="2.3.2.27" evidence="10"/>
<evidence type="ECO:0000256" key="8">
    <source>
        <dbReference type="ARBA" id="ARBA00046341"/>
    </source>
</evidence>
<feature type="region of interest" description="Disordered" evidence="11">
    <location>
        <begin position="457"/>
        <end position="478"/>
    </location>
</feature>